<gene>
    <name evidence="1" type="ORF">ENS59_04430</name>
</gene>
<organism evidence="1">
    <name type="scientific">Gracilinema caldarium</name>
    <dbReference type="NCBI Taxonomy" id="215591"/>
    <lineage>
        <taxon>Bacteria</taxon>
        <taxon>Pseudomonadati</taxon>
        <taxon>Spirochaetota</taxon>
        <taxon>Spirochaetia</taxon>
        <taxon>Spirochaetales</taxon>
        <taxon>Breznakiellaceae</taxon>
        <taxon>Gracilinema</taxon>
    </lineage>
</organism>
<protein>
    <submittedName>
        <fullName evidence="1">Uncharacterized protein</fullName>
    </submittedName>
</protein>
<reference evidence="1" key="1">
    <citation type="journal article" date="2020" name="mSystems">
        <title>Genome- and Community-Level Interaction Insights into Carbon Utilization and Element Cycling Functions of Hydrothermarchaeota in Hydrothermal Sediment.</title>
        <authorList>
            <person name="Zhou Z."/>
            <person name="Liu Y."/>
            <person name="Xu W."/>
            <person name="Pan J."/>
            <person name="Luo Z.H."/>
            <person name="Li M."/>
        </authorList>
    </citation>
    <scope>NUCLEOTIDE SEQUENCE [LARGE SCALE GENOMIC DNA]</scope>
    <source>
        <strain evidence="1">SpSt-503</strain>
    </source>
</reference>
<accession>A0A7C3IGB5</accession>
<name>A0A7C3IGB5_9SPIR</name>
<dbReference type="AlphaFoldDB" id="A0A7C3IGB5"/>
<evidence type="ECO:0000313" key="1">
    <source>
        <dbReference type="EMBL" id="HFH28744.1"/>
    </source>
</evidence>
<dbReference type="EMBL" id="DSVL01000135">
    <property type="protein sequence ID" value="HFH28744.1"/>
    <property type="molecule type" value="Genomic_DNA"/>
</dbReference>
<sequence length="172" mass="18565">MRLTIIIGLIIFTISPFLFSLPTGILDSEEGWISAGIEYSHNPFNGKGSWGINSEGLDQSRFGIGLTLIMGDRIVISIDGIYYLDLASRGDGYLVIPIKLRAGLFNSSPGIGLSAGLKWFALDISGGEKTSFISLHGAGALDWVSGKLLPALEGGLDFDVTVKPTSTYYYYY</sequence>
<proteinExistence type="predicted"/>
<comment type="caution">
    <text evidence="1">The sequence shown here is derived from an EMBL/GenBank/DDBJ whole genome shotgun (WGS) entry which is preliminary data.</text>
</comment>